<evidence type="ECO:0000259" key="6">
    <source>
        <dbReference type="PROSITE" id="PS50110"/>
    </source>
</evidence>
<dbReference type="PRINTS" id="PR00032">
    <property type="entry name" value="HTHARAC"/>
</dbReference>
<dbReference type="Gene3D" id="1.10.10.60">
    <property type="entry name" value="Homeodomain-like"/>
    <property type="match status" value="2"/>
</dbReference>
<accession>A0A0V8JEI0</accession>
<dbReference type="InterPro" id="IPR011006">
    <property type="entry name" value="CheY-like_superfamily"/>
</dbReference>
<dbReference type="GO" id="GO:0003700">
    <property type="term" value="F:DNA-binding transcription factor activity"/>
    <property type="evidence" value="ECO:0007669"/>
    <property type="project" value="InterPro"/>
</dbReference>
<protein>
    <recommendedName>
        <fullName evidence="9">AraC family transcriptional regulator</fullName>
    </recommendedName>
</protein>
<dbReference type="RefSeq" id="WP_061970395.1">
    <property type="nucleotide sequence ID" value="NZ_FMAV01000001.1"/>
</dbReference>
<sequence>MNIMVVDDEPLEREVLLDIVSKSSLEFDRCFEAENGRAALDQMRNEQADIVIMDLKMPVMDGIHAAAEMKDQYPQVKIIILTAYNDFDYAVKTVKIGVEDFLLKPVSPKEILASLSKITEQMGLHAVSMVYKEDASDAIQSVTEYIRMNLDEKLSLKQLADHVFLHPQYLSRLFKQETGKTVTDYITQKRIEKSRELLIQSHSSITEISQQCGFTDINYFSRVFSKLEGVPPKKYRTYHESLRKEKRNRFPYDRIM</sequence>
<keyword evidence="1" id="KW-0805">Transcription regulation</keyword>
<evidence type="ECO:0000256" key="1">
    <source>
        <dbReference type="ARBA" id="ARBA00023015"/>
    </source>
</evidence>
<evidence type="ECO:0000256" key="2">
    <source>
        <dbReference type="ARBA" id="ARBA00023125"/>
    </source>
</evidence>
<dbReference type="InterPro" id="IPR018060">
    <property type="entry name" value="HTH_AraC"/>
</dbReference>
<dbReference type="Pfam" id="PF00072">
    <property type="entry name" value="Response_reg"/>
    <property type="match status" value="1"/>
</dbReference>
<proteinExistence type="predicted"/>
<dbReference type="PANTHER" id="PTHR43280:SF28">
    <property type="entry name" value="HTH-TYPE TRANSCRIPTIONAL ACTIVATOR RHAS"/>
    <property type="match status" value="1"/>
</dbReference>
<dbReference type="AlphaFoldDB" id="A0A0V8JEI0"/>
<evidence type="ECO:0000256" key="3">
    <source>
        <dbReference type="ARBA" id="ARBA00023163"/>
    </source>
</evidence>
<dbReference type="Gene3D" id="3.40.50.2300">
    <property type="match status" value="1"/>
</dbReference>
<dbReference type="InterPro" id="IPR020449">
    <property type="entry name" value="Tscrpt_reg_AraC-type_HTH"/>
</dbReference>
<dbReference type="PROSITE" id="PS01124">
    <property type="entry name" value="HTH_ARAC_FAMILY_2"/>
    <property type="match status" value="1"/>
</dbReference>
<keyword evidence="2" id="KW-0238">DNA-binding</keyword>
<dbReference type="EMBL" id="LNQN01000001">
    <property type="protein sequence ID" value="KSU85475.1"/>
    <property type="molecule type" value="Genomic_DNA"/>
</dbReference>
<dbReference type="InterPro" id="IPR009057">
    <property type="entry name" value="Homeodomain-like_sf"/>
</dbReference>
<dbReference type="InterPro" id="IPR018062">
    <property type="entry name" value="HTH_AraC-typ_CS"/>
</dbReference>
<dbReference type="SMART" id="SM00448">
    <property type="entry name" value="REC"/>
    <property type="match status" value="1"/>
</dbReference>
<dbReference type="GO" id="GO:0043565">
    <property type="term" value="F:sequence-specific DNA binding"/>
    <property type="evidence" value="ECO:0007669"/>
    <property type="project" value="InterPro"/>
</dbReference>
<organism evidence="7 8">
    <name type="scientific">Fictibacillus enclensis</name>
    <dbReference type="NCBI Taxonomy" id="1017270"/>
    <lineage>
        <taxon>Bacteria</taxon>
        <taxon>Bacillati</taxon>
        <taxon>Bacillota</taxon>
        <taxon>Bacilli</taxon>
        <taxon>Bacillales</taxon>
        <taxon>Fictibacillaceae</taxon>
        <taxon>Fictibacillus</taxon>
    </lineage>
</organism>
<dbReference type="InterPro" id="IPR001789">
    <property type="entry name" value="Sig_transdc_resp-reg_receiver"/>
</dbReference>
<feature type="domain" description="Response regulatory" evidence="6">
    <location>
        <begin position="2"/>
        <end position="119"/>
    </location>
</feature>
<dbReference type="CDD" id="cd17536">
    <property type="entry name" value="REC_YesN-like"/>
    <property type="match status" value="1"/>
</dbReference>
<reference evidence="7 8" key="1">
    <citation type="journal article" date="2014" name="Antonie Van Leeuwenhoek">
        <title>Fictibacillus enclensis sp. nov., isolated from marine sediment.</title>
        <authorList>
            <person name="Dastager S.G."/>
            <person name="Mawlankar R."/>
            <person name="Srinivasan K."/>
            <person name="Tang S.K."/>
            <person name="Lee J.C."/>
            <person name="Ramana V.V."/>
            <person name="Shouche Y.S."/>
        </authorList>
    </citation>
    <scope>NUCLEOTIDE SEQUENCE [LARGE SCALE GENOMIC DNA]</scope>
    <source>
        <strain evidence="7 8">NIO-1003</strain>
    </source>
</reference>
<gene>
    <name evidence="7" type="ORF">AS030_08250</name>
</gene>
<dbReference type="SMART" id="SM00342">
    <property type="entry name" value="HTH_ARAC"/>
    <property type="match status" value="1"/>
</dbReference>
<dbReference type="PANTHER" id="PTHR43280">
    <property type="entry name" value="ARAC-FAMILY TRANSCRIPTIONAL REGULATOR"/>
    <property type="match status" value="1"/>
</dbReference>
<evidence type="ECO:0008006" key="9">
    <source>
        <dbReference type="Google" id="ProtNLM"/>
    </source>
</evidence>
<dbReference type="OrthoDB" id="159632at2"/>
<evidence type="ECO:0000259" key="5">
    <source>
        <dbReference type="PROSITE" id="PS01124"/>
    </source>
</evidence>
<name>A0A0V8JEI0_9BACL</name>
<evidence type="ECO:0000313" key="8">
    <source>
        <dbReference type="Proteomes" id="UP000054099"/>
    </source>
</evidence>
<keyword evidence="3" id="KW-0804">Transcription</keyword>
<keyword evidence="4" id="KW-0597">Phosphoprotein</keyword>
<dbReference type="PROSITE" id="PS00041">
    <property type="entry name" value="HTH_ARAC_FAMILY_1"/>
    <property type="match status" value="1"/>
</dbReference>
<feature type="modified residue" description="4-aspartylphosphate" evidence="4">
    <location>
        <position position="54"/>
    </location>
</feature>
<dbReference type="Pfam" id="PF12833">
    <property type="entry name" value="HTH_18"/>
    <property type="match status" value="1"/>
</dbReference>
<keyword evidence="8" id="KW-1185">Reference proteome</keyword>
<dbReference type="Proteomes" id="UP000054099">
    <property type="component" value="Unassembled WGS sequence"/>
</dbReference>
<comment type="caution">
    <text evidence="7">The sequence shown here is derived from an EMBL/GenBank/DDBJ whole genome shotgun (WGS) entry which is preliminary data.</text>
</comment>
<dbReference type="GO" id="GO:0000160">
    <property type="term" value="P:phosphorelay signal transduction system"/>
    <property type="evidence" value="ECO:0007669"/>
    <property type="project" value="InterPro"/>
</dbReference>
<dbReference type="SUPFAM" id="SSF46689">
    <property type="entry name" value="Homeodomain-like"/>
    <property type="match status" value="2"/>
</dbReference>
<dbReference type="SUPFAM" id="SSF52172">
    <property type="entry name" value="CheY-like"/>
    <property type="match status" value="1"/>
</dbReference>
<feature type="domain" description="HTH araC/xylS-type" evidence="5">
    <location>
        <begin position="140"/>
        <end position="238"/>
    </location>
</feature>
<dbReference type="PROSITE" id="PS50110">
    <property type="entry name" value="RESPONSE_REGULATORY"/>
    <property type="match status" value="1"/>
</dbReference>
<evidence type="ECO:0000256" key="4">
    <source>
        <dbReference type="PROSITE-ProRule" id="PRU00169"/>
    </source>
</evidence>
<evidence type="ECO:0000313" key="7">
    <source>
        <dbReference type="EMBL" id="KSU85475.1"/>
    </source>
</evidence>